<dbReference type="Proteomes" id="UP000326565">
    <property type="component" value="Unassembled WGS sequence"/>
</dbReference>
<protein>
    <submittedName>
        <fullName evidence="1">Uncharacterized protein</fullName>
    </submittedName>
</protein>
<evidence type="ECO:0000313" key="2">
    <source>
        <dbReference type="Proteomes" id="UP000326565"/>
    </source>
</evidence>
<reference evidence="1 2" key="1">
    <citation type="submission" date="2019-04" db="EMBL/GenBank/DDBJ databases">
        <title>Friends and foes A comparative genomics study of 23 Aspergillus species from section Flavi.</title>
        <authorList>
            <consortium name="DOE Joint Genome Institute"/>
            <person name="Kjaerbolling I."/>
            <person name="Vesth T."/>
            <person name="Frisvad J.C."/>
            <person name="Nybo J.L."/>
            <person name="Theobald S."/>
            <person name="Kildgaard S."/>
            <person name="Isbrandt T."/>
            <person name="Kuo A."/>
            <person name="Sato A."/>
            <person name="Lyhne E.K."/>
            <person name="Kogle M.E."/>
            <person name="Wiebenga A."/>
            <person name="Kun R.S."/>
            <person name="Lubbers R.J."/>
            <person name="Makela M.R."/>
            <person name="Barry K."/>
            <person name="Chovatia M."/>
            <person name="Clum A."/>
            <person name="Daum C."/>
            <person name="Haridas S."/>
            <person name="He G."/>
            <person name="LaButti K."/>
            <person name="Lipzen A."/>
            <person name="Mondo S."/>
            <person name="Riley R."/>
            <person name="Salamov A."/>
            <person name="Simmons B.A."/>
            <person name="Magnuson J.K."/>
            <person name="Henrissat B."/>
            <person name="Mortensen U.H."/>
            <person name="Larsen T.O."/>
            <person name="Devries R.P."/>
            <person name="Grigoriev I.V."/>
            <person name="Machida M."/>
            <person name="Baker S.E."/>
            <person name="Andersen M.R."/>
        </authorList>
    </citation>
    <scope>NUCLEOTIDE SEQUENCE [LARGE SCALE GENOMIC DNA]</scope>
    <source>
        <strain evidence="1 2">CBS 151.66</strain>
    </source>
</reference>
<dbReference type="OrthoDB" id="2093528at2759"/>
<name>A0A5N5WW26_9EURO</name>
<accession>A0A5N5WW26</accession>
<organism evidence="1 2">
    <name type="scientific">Aspergillus leporis</name>
    <dbReference type="NCBI Taxonomy" id="41062"/>
    <lineage>
        <taxon>Eukaryota</taxon>
        <taxon>Fungi</taxon>
        <taxon>Dikarya</taxon>
        <taxon>Ascomycota</taxon>
        <taxon>Pezizomycotina</taxon>
        <taxon>Eurotiomycetes</taxon>
        <taxon>Eurotiomycetidae</taxon>
        <taxon>Eurotiales</taxon>
        <taxon>Aspergillaceae</taxon>
        <taxon>Aspergillus</taxon>
        <taxon>Aspergillus subgen. Circumdati</taxon>
    </lineage>
</organism>
<gene>
    <name evidence="1" type="ORF">BDV29DRAFT_159545</name>
</gene>
<sequence length="112" mass="12494">MKAAVWIRGAPQDMGVDPATITWAEGAFERPAPHGNATPKPLLRPVNRVSNEMTKLISQCLEDGDVAATIGAEVPSCLGRAPHIRHQFPDIRQTTKQRYLQSKVFPIMHLRW</sequence>
<dbReference type="AlphaFoldDB" id="A0A5N5WW26"/>
<evidence type="ECO:0000313" key="1">
    <source>
        <dbReference type="EMBL" id="KAB8071384.1"/>
    </source>
</evidence>
<proteinExistence type="predicted"/>
<dbReference type="EMBL" id="ML732274">
    <property type="protein sequence ID" value="KAB8071384.1"/>
    <property type="molecule type" value="Genomic_DNA"/>
</dbReference>
<keyword evidence="2" id="KW-1185">Reference proteome</keyword>